<dbReference type="InterPro" id="IPR050389">
    <property type="entry name" value="LysR-type_TF"/>
</dbReference>
<evidence type="ECO:0000256" key="4">
    <source>
        <dbReference type="ARBA" id="ARBA00023163"/>
    </source>
</evidence>
<protein>
    <submittedName>
        <fullName evidence="6">LysR family transcriptional regulator</fullName>
    </submittedName>
</protein>
<dbReference type="PANTHER" id="PTHR30118">
    <property type="entry name" value="HTH-TYPE TRANSCRIPTIONAL REGULATOR LEUO-RELATED"/>
    <property type="match status" value="1"/>
</dbReference>
<dbReference type="PROSITE" id="PS50931">
    <property type="entry name" value="HTH_LYSR"/>
    <property type="match status" value="1"/>
</dbReference>
<dbReference type="Pfam" id="PF03466">
    <property type="entry name" value="LysR_substrate"/>
    <property type="match status" value="1"/>
</dbReference>
<evidence type="ECO:0000256" key="2">
    <source>
        <dbReference type="ARBA" id="ARBA00023015"/>
    </source>
</evidence>
<comment type="caution">
    <text evidence="6">The sequence shown here is derived from an EMBL/GenBank/DDBJ whole genome shotgun (WGS) entry which is preliminary data.</text>
</comment>
<reference evidence="7" key="1">
    <citation type="journal article" date="2019" name="Int. J. Syst. Evol. Microbiol.">
        <title>The Global Catalogue of Microorganisms (GCM) 10K type strain sequencing project: providing services to taxonomists for standard genome sequencing and annotation.</title>
        <authorList>
            <consortium name="The Broad Institute Genomics Platform"/>
            <consortium name="The Broad Institute Genome Sequencing Center for Infectious Disease"/>
            <person name="Wu L."/>
            <person name="Ma J."/>
        </authorList>
    </citation>
    <scope>NUCLEOTIDE SEQUENCE [LARGE SCALE GENOMIC DNA]</scope>
    <source>
        <strain evidence="7">KCTC 32465</strain>
    </source>
</reference>
<keyword evidence="3" id="KW-0238">DNA-binding</keyword>
<evidence type="ECO:0000256" key="1">
    <source>
        <dbReference type="ARBA" id="ARBA00009437"/>
    </source>
</evidence>
<comment type="similarity">
    <text evidence="1">Belongs to the LysR transcriptional regulatory family.</text>
</comment>
<keyword evidence="2" id="KW-0805">Transcription regulation</keyword>
<keyword evidence="7" id="KW-1185">Reference proteome</keyword>
<sequence>MRLLLAIDQHGSVSRAGGVVGLSQPASSNALARLRTSLDDPLFLRTRDGMIPTPYCAKILPIVRANLAGIENALQQPDDFVAHSSSETFRLSLSDLGEMMFLPSLAHHMSQIAPNLRMHNIAAARQNLHNALQQRQCDIAIGILNTAGNGLNSTTLFHETYRAIIGRDVDPRKYQTLRDAPITLTAPSATYANDIEDELSKKGLANNIVLRLRHFGALPQLLNQMDVVAIVPSQYAQSLKNQQQAQILPIPVPLGEHEVKMIWHQITDSDPAITWFRQQILDVFGEPRVV</sequence>
<dbReference type="SUPFAM" id="SSF46785">
    <property type="entry name" value="Winged helix' DNA-binding domain"/>
    <property type="match status" value="1"/>
</dbReference>
<dbReference type="InterPro" id="IPR000847">
    <property type="entry name" value="LysR_HTH_N"/>
</dbReference>
<evidence type="ECO:0000259" key="5">
    <source>
        <dbReference type="PROSITE" id="PS50931"/>
    </source>
</evidence>
<feature type="domain" description="HTH lysR-type" evidence="5">
    <location>
        <begin position="1"/>
        <end position="53"/>
    </location>
</feature>
<evidence type="ECO:0000256" key="3">
    <source>
        <dbReference type="ARBA" id="ARBA00023125"/>
    </source>
</evidence>
<dbReference type="Gene3D" id="1.10.10.10">
    <property type="entry name" value="Winged helix-like DNA-binding domain superfamily/Winged helix DNA-binding domain"/>
    <property type="match status" value="1"/>
</dbReference>
<evidence type="ECO:0000313" key="6">
    <source>
        <dbReference type="EMBL" id="GHA51591.1"/>
    </source>
</evidence>
<accession>A0ABQ3D1K8</accession>
<organism evidence="6 7">
    <name type="scientific">Paramylibacter ulvae</name>
    <dbReference type="NCBI Taxonomy" id="1651968"/>
    <lineage>
        <taxon>Bacteria</taxon>
        <taxon>Pseudomonadati</taxon>
        <taxon>Pseudomonadota</taxon>
        <taxon>Alphaproteobacteria</taxon>
        <taxon>Rhodobacterales</taxon>
        <taxon>Paracoccaceae</taxon>
        <taxon>Paramylibacter</taxon>
    </lineage>
</organism>
<dbReference type="Proteomes" id="UP000634455">
    <property type="component" value="Unassembled WGS sequence"/>
</dbReference>
<dbReference type="InterPro" id="IPR005119">
    <property type="entry name" value="LysR_subst-bd"/>
</dbReference>
<evidence type="ECO:0000313" key="7">
    <source>
        <dbReference type="Proteomes" id="UP000634455"/>
    </source>
</evidence>
<dbReference type="RefSeq" id="WP_189640108.1">
    <property type="nucleotide sequence ID" value="NZ_BMZF01000003.1"/>
</dbReference>
<dbReference type="EMBL" id="BMZF01000003">
    <property type="protein sequence ID" value="GHA51591.1"/>
    <property type="molecule type" value="Genomic_DNA"/>
</dbReference>
<proteinExistence type="inferred from homology"/>
<dbReference type="PANTHER" id="PTHR30118:SF15">
    <property type="entry name" value="TRANSCRIPTIONAL REGULATORY PROTEIN"/>
    <property type="match status" value="1"/>
</dbReference>
<dbReference type="Pfam" id="PF00126">
    <property type="entry name" value="HTH_1"/>
    <property type="match status" value="1"/>
</dbReference>
<dbReference type="Gene3D" id="3.40.190.10">
    <property type="entry name" value="Periplasmic binding protein-like II"/>
    <property type="match status" value="2"/>
</dbReference>
<gene>
    <name evidence="6" type="ORF">GCM10008927_16270</name>
</gene>
<name>A0ABQ3D1K8_9RHOB</name>
<dbReference type="InterPro" id="IPR036390">
    <property type="entry name" value="WH_DNA-bd_sf"/>
</dbReference>
<dbReference type="InterPro" id="IPR036388">
    <property type="entry name" value="WH-like_DNA-bd_sf"/>
</dbReference>
<dbReference type="SUPFAM" id="SSF53850">
    <property type="entry name" value="Periplasmic binding protein-like II"/>
    <property type="match status" value="1"/>
</dbReference>
<keyword evidence="4" id="KW-0804">Transcription</keyword>